<dbReference type="AlphaFoldDB" id="A0A8E2LE27"/>
<dbReference type="SUPFAM" id="SSF54593">
    <property type="entry name" value="Glyoxalase/Bleomycin resistance protein/Dihydroxybiphenyl dioxygenase"/>
    <property type="match status" value="1"/>
</dbReference>
<dbReference type="EMBL" id="MTLA01000264">
    <property type="protein sequence ID" value="OOP66799.1"/>
    <property type="molecule type" value="Genomic_DNA"/>
</dbReference>
<comment type="caution">
    <text evidence="2">The sequence shown here is derived from an EMBL/GenBank/DDBJ whole genome shotgun (WGS) entry which is preliminary data.</text>
</comment>
<dbReference type="PROSITE" id="PS51819">
    <property type="entry name" value="VOC"/>
    <property type="match status" value="1"/>
</dbReference>
<organism evidence="2 3">
    <name type="scientific">Heyndrickxia oleronia</name>
    <dbReference type="NCBI Taxonomy" id="38875"/>
    <lineage>
        <taxon>Bacteria</taxon>
        <taxon>Bacillati</taxon>
        <taxon>Bacillota</taxon>
        <taxon>Bacilli</taxon>
        <taxon>Bacillales</taxon>
        <taxon>Bacillaceae</taxon>
        <taxon>Heyndrickxia</taxon>
    </lineage>
</organism>
<dbReference type="InterPro" id="IPR004360">
    <property type="entry name" value="Glyas_Fos-R_dOase_dom"/>
</dbReference>
<dbReference type="RefSeq" id="WP_071977274.1">
    <property type="nucleotide sequence ID" value="NZ_CP065424.1"/>
</dbReference>
<dbReference type="Pfam" id="PF00903">
    <property type="entry name" value="Glyoxalase"/>
    <property type="match status" value="1"/>
</dbReference>
<evidence type="ECO:0000313" key="3">
    <source>
        <dbReference type="Proteomes" id="UP000189761"/>
    </source>
</evidence>
<protein>
    <recommendedName>
        <fullName evidence="1">VOC domain-containing protein</fullName>
    </recommendedName>
</protein>
<feature type="domain" description="VOC" evidence="1">
    <location>
        <begin position="4"/>
        <end position="116"/>
    </location>
</feature>
<accession>A0A8E2LE27</accession>
<dbReference type="Proteomes" id="UP000189761">
    <property type="component" value="Unassembled WGS sequence"/>
</dbReference>
<gene>
    <name evidence="2" type="ORF">BWZ43_19150</name>
</gene>
<dbReference type="InterPro" id="IPR037523">
    <property type="entry name" value="VOC_core"/>
</dbReference>
<dbReference type="InterPro" id="IPR029068">
    <property type="entry name" value="Glyas_Bleomycin-R_OHBP_Dase"/>
</dbReference>
<proteinExistence type="predicted"/>
<sequence length="118" mass="13577">MLNQIGVLTINVHEIDEAVEFYTNILGFELSQRYGENIATLKQEAFTIVLEKAETVHTNTKPYVLPEIISKNLDEDIKYLKAKQVKLIFDEPRPCPPGRYMIIEDPTGNHLELIEFSK</sequence>
<reference evidence="2 3" key="1">
    <citation type="submission" date="2017-01" db="EMBL/GenBank/DDBJ databases">
        <title>Draft genome sequence of Bacillus oleronius.</title>
        <authorList>
            <person name="Allam M."/>
        </authorList>
    </citation>
    <scope>NUCLEOTIDE SEQUENCE [LARGE SCALE GENOMIC DNA]</scope>
    <source>
        <strain evidence="2 3">DSM 9356</strain>
    </source>
</reference>
<dbReference type="Gene3D" id="3.10.180.10">
    <property type="entry name" value="2,3-Dihydroxybiphenyl 1,2-Dioxygenase, domain 1"/>
    <property type="match status" value="1"/>
</dbReference>
<name>A0A8E2LE27_9BACI</name>
<keyword evidence="3" id="KW-1185">Reference proteome</keyword>
<evidence type="ECO:0000259" key="1">
    <source>
        <dbReference type="PROSITE" id="PS51819"/>
    </source>
</evidence>
<evidence type="ECO:0000313" key="2">
    <source>
        <dbReference type="EMBL" id="OOP66799.1"/>
    </source>
</evidence>